<evidence type="ECO:0000313" key="5">
    <source>
        <dbReference type="Proteomes" id="UP000215914"/>
    </source>
</evidence>
<reference evidence="3" key="3">
    <citation type="submission" date="2020-06" db="EMBL/GenBank/DDBJ databases">
        <title>Helianthus annuus Genome sequencing and assembly Release 2.</title>
        <authorList>
            <person name="Gouzy J."/>
            <person name="Langlade N."/>
            <person name="Munos S."/>
        </authorList>
    </citation>
    <scope>NUCLEOTIDE SEQUENCE</scope>
    <source>
        <tissue evidence="3">Leaves</tissue>
    </source>
</reference>
<proteinExistence type="predicted"/>
<dbReference type="EMBL" id="CM007900">
    <property type="protein sequence ID" value="OTG07956.1"/>
    <property type="molecule type" value="Genomic_DNA"/>
</dbReference>
<dbReference type="InterPro" id="IPR027951">
    <property type="entry name" value="Nepro_N"/>
</dbReference>
<dbReference type="OrthoDB" id="114080at2759"/>
<evidence type="ECO:0000313" key="3">
    <source>
        <dbReference type="EMBL" id="KAF5781559.1"/>
    </source>
</evidence>
<reference evidence="3 5" key="1">
    <citation type="journal article" date="2017" name="Nature">
        <title>The sunflower genome provides insights into oil metabolism, flowering and Asterid evolution.</title>
        <authorList>
            <person name="Badouin H."/>
            <person name="Gouzy J."/>
            <person name="Grassa C.J."/>
            <person name="Murat F."/>
            <person name="Staton S.E."/>
            <person name="Cottret L."/>
            <person name="Lelandais-Briere C."/>
            <person name="Owens G.L."/>
            <person name="Carrere S."/>
            <person name="Mayjonade B."/>
            <person name="Legrand L."/>
            <person name="Gill N."/>
            <person name="Kane N.C."/>
            <person name="Bowers J.E."/>
            <person name="Hubner S."/>
            <person name="Bellec A."/>
            <person name="Berard A."/>
            <person name="Berges H."/>
            <person name="Blanchet N."/>
            <person name="Boniface M.C."/>
            <person name="Brunel D."/>
            <person name="Catrice O."/>
            <person name="Chaidir N."/>
            <person name="Claudel C."/>
            <person name="Donnadieu C."/>
            <person name="Faraut T."/>
            <person name="Fievet G."/>
            <person name="Helmstetter N."/>
            <person name="King M."/>
            <person name="Knapp S.J."/>
            <person name="Lai Z."/>
            <person name="Le Paslier M.C."/>
            <person name="Lippi Y."/>
            <person name="Lorenzon L."/>
            <person name="Mandel J.R."/>
            <person name="Marage G."/>
            <person name="Marchand G."/>
            <person name="Marquand E."/>
            <person name="Bret-Mestries E."/>
            <person name="Morien E."/>
            <person name="Nambeesan S."/>
            <person name="Nguyen T."/>
            <person name="Pegot-Espagnet P."/>
            <person name="Pouilly N."/>
            <person name="Raftis F."/>
            <person name="Sallet E."/>
            <person name="Schiex T."/>
            <person name="Thomas J."/>
            <person name="Vandecasteele C."/>
            <person name="Vares D."/>
            <person name="Vear F."/>
            <person name="Vautrin S."/>
            <person name="Crespi M."/>
            <person name="Mangin B."/>
            <person name="Burke J.M."/>
            <person name="Salse J."/>
            <person name="Munos S."/>
            <person name="Vincourt P."/>
            <person name="Rieseberg L.H."/>
            <person name="Langlade N.B."/>
        </authorList>
    </citation>
    <scope>NUCLEOTIDE SEQUENCE [LARGE SCALE GENOMIC DNA]</scope>
    <source>
        <strain evidence="5">cv. SF193</strain>
        <tissue evidence="3">Leaves</tissue>
    </source>
</reference>
<dbReference type="Pfam" id="PF14780">
    <property type="entry name" value="NEPRO_N"/>
    <property type="match status" value="1"/>
</dbReference>
<feature type="domain" description="Nucleolus and neural progenitor protein-like N-terminal" evidence="2">
    <location>
        <begin position="13"/>
        <end position="172"/>
    </location>
</feature>
<feature type="compositionally biased region" description="Polar residues" evidence="1">
    <location>
        <begin position="277"/>
        <end position="289"/>
    </location>
</feature>
<dbReference type="Proteomes" id="UP000215914">
    <property type="component" value="Chromosome 11"/>
</dbReference>
<feature type="region of interest" description="Disordered" evidence="1">
    <location>
        <begin position="343"/>
        <end position="372"/>
    </location>
</feature>
<evidence type="ECO:0000259" key="2">
    <source>
        <dbReference type="Pfam" id="PF14780"/>
    </source>
</evidence>
<dbReference type="PANTHER" id="PTHR34786:SF1">
    <property type="entry name" value="OS09G0504900 PROTEIN"/>
    <property type="match status" value="1"/>
</dbReference>
<accession>A0A251TBL0</accession>
<keyword evidence="5" id="KW-1185">Reference proteome</keyword>
<feature type="compositionally biased region" description="Acidic residues" evidence="1">
    <location>
        <begin position="264"/>
        <end position="273"/>
    </location>
</feature>
<dbReference type="InParanoid" id="A0A251TBL0"/>
<organism evidence="4 5">
    <name type="scientific">Helianthus annuus</name>
    <name type="common">Common sunflower</name>
    <dbReference type="NCBI Taxonomy" id="4232"/>
    <lineage>
        <taxon>Eukaryota</taxon>
        <taxon>Viridiplantae</taxon>
        <taxon>Streptophyta</taxon>
        <taxon>Embryophyta</taxon>
        <taxon>Tracheophyta</taxon>
        <taxon>Spermatophyta</taxon>
        <taxon>Magnoliopsida</taxon>
        <taxon>eudicotyledons</taxon>
        <taxon>Gunneridae</taxon>
        <taxon>Pentapetalae</taxon>
        <taxon>asterids</taxon>
        <taxon>campanulids</taxon>
        <taxon>Asterales</taxon>
        <taxon>Asteraceae</taxon>
        <taxon>Asteroideae</taxon>
        <taxon>Heliantheae alliance</taxon>
        <taxon>Heliantheae</taxon>
        <taxon>Helianthus</taxon>
    </lineage>
</organism>
<dbReference type="STRING" id="4232.A0A251TBL0"/>
<name>A0A251TBL0_HELAN</name>
<dbReference type="Gramene" id="mRNA:HanXRQr2_Chr11g0485101">
    <property type="protein sequence ID" value="mRNA:HanXRQr2_Chr11g0485101"/>
    <property type="gene ID" value="HanXRQr2_Chr11g0485101"/>
</dbReference>
<protein>
    <recommendedName>
        <fullName evidence="2">Nucleolus and neural progenitor protein-like N-terminal domain-containing protein</fullName>
    </recommendedName>
</protein>
<evidence type="ECO:0000313" key="4">
    <source>
        <dbReference type="EMBL" id="OTG07956.1"/>
    </source>
</evidence>
<feature type="region of interest" description="Disordered" evidence="1">
    <location>
        <begin position="262"/>
        <end position="289"/>
    </location>
</feature>
<dbReference type="AlphaFoldDB" id="A0A251TBL0"/>
<dbReference type="FunCoup" id="A0A251TBL0">
    <property type="interactions" value="558"/>
</dbReference>
<feature type="compositionally biased region" description="Polar residues" evidence="1">
    <location>
        <begin position="349"/>
        <end position="366"/>
    </location>
</feature>
<reference evidence="4" key="2">
    <citation type="submission" date="2017-02" db="EMBL/GenBank/DDBJ databases">
        <title>Sunflower complete genome.</title>
        <authorList>
            <person name="Langlade N."/>
            <person name="Munos S."/>
        </authorList>
    </citation>
    <scope>NUCLEOTIDE SEQUENCE [LARGE SCALE GENOMIC DNA]</scope>
    <source>
        <tissue evidence="4">Leaves</tissue>
    </source>
</reference>
<dbReference type="EMBL" id="MNCJ02000326">
    <property type="protein sequence ID" value="KAF5781559.1"/>
    <property type="molecule type" value="Genomic_DNA"/>
</dbReference>
<dbReference type="OMA" id="PIQDSND"/>
<gene>
    <name evidence="4" type="ORF">HannXRQ_Chr11g0336281</name>
    <name evidence="3" type="ORF">HanXRQr2_Chr11g0485101</name>
</gene>
<dbReference type="PANTHER" id="PTHR34786">
    <property type="entry name" value="OS09G0504900 PROTEIN"/>
    <property type="match status" value="1"/>
</dbReference>
<evidence type="ECO:0000256" key="1">
    <source>
        <dbReference type="SAM" id="MobiDB-lite"/>
    </source>
</evidence>
<sequence>MTPDFDKVEDMDAQAETIESRLQSFLGQLKSELGVLDRIIHKNKNQHRRSSYFQYLLKVRRDCKLLQSTNLLELVNSSFIVINGNRPRQKVQLLESLKRRKFDGGKHNFLARLLGAARLLSQMAEPMLKAAIELSTLLARSFFTGFSTALLALLARLRVLTQQILLDVVAAFNMVSSLSRKRQSIKLNQEGIEVYREYYPTNEQVVYLECVWETDKFVLLETMIEAENTNSETVNDGVVCQGSSIVEYESIETTLGVNKPADATMDETCEDDPATMRTDNVSSTDGLSNDCKQVEEAEDMKDQSGVLEPSIKNPEQEQITCSSFPADQDLPKLKPKKVAFISVKKPDASNANDTGLLNKLSDSSRGNGDKGDSFFSLLTGGI</sequence>